<accession>A0ACB6Z6F2</accession>
<sequence>MRYETPLGLPLDLLRAKLLPRKATLDIRLRHLSILCDNPMKKSFVASAQFPLLPLANVREFQMLYPKVRRIAPPKPPVFHPSFFPVLKTLPITSAIPVCYTSSPLYCELFTFPIAENPRPDAERVIEKMQGFLIGDSRIRLSWGHSQSRIDRSDAKSLPSVSDPDFIATPVTQQKPTLTSPENRRSRSSKNWDLPTKTSEDSLSPLLMGGRRPLPSEQAIKPSCRPPPPTGPEIEEGSSELSLGTLCERLEAILQKHREPLAADDRGNSVEESNILGRAQFLKDRARYKAEGRVTTEASALVAFRGRFNLFAKFVSEIFIRVAWKLYERGAFNTLISLLPGLQSERVVRAVGKRWGKLGSSEARVYRDLRPVADPSGDFRYLRQVEAAIEAERISVNPHDSSAIGADASPMGKGKGGRKDSASHRLEPLINVQKQRRMAGVIKSLVMGQHLTGKLQFPIDKKLFQRCLRLKALGEDTLFRVYAMYPD</sequence>
<organism evidence="1 2">
    <name type="scientific">Thelephora ganbajun</name>
    <name type="common">Ganba fungus</name>
    <dbReference type="NCBI Taxonomy" id="370292"/>
    <lineage>
        <taxon>Eukaryota</taxon>
        <taxon>Fungi</taxon>
        <taxon>Dikarya</taxon>
        <taxon>Basidiomycota</taxon>
        <taxon>Agaricomycotina</taxon>
        <taxon>Agaricomycetes</taxon>
        <taxon>Thelephorales</taxon>
        <taxon>Thelephoraceae</taxon>
        <taxon>Thelephora</taxon>
    </lineage>
</organism>
<dbReference type="EMBL" id="MU118111">
    <property type="protein sequence ID" value="KAF9644955.1"/>
    <property type="molecule type" value="Genomic_DNA"/>
</dbReference>
<proteinExistence type="predicted"/>
<keyword evidence="2" id="KW-1185">Reference proteome</keyword>
<name>A0ACB6Z6F2_THEGA</name>
<protein>
    <submittedName>
        <fullName evidence="1">Uncharacterized protein</fullName>
    </submittedName>
</protein>
<dbReference type="Proteomes" id="UP000886501">
    <property type="component" value="Unassembled WGS sequence"/>
</dbReference>
<reference evidence="1" key="2">
    <citation type="journal article" date="2020" name="Nat. Commun.">
        <title>Large-scale genome sequencing of mycorrhizal fungi provides insights into the early evolution of symbiotic traits.</title>
        <authorList>
            <person name="Miyauchi S."/>
            <person name="Kiss E."/>
            <person name="Kuo A."/>
            <person name="Drula E."/>
            <person name="Kohler A."/>
            <person name="Sanchez-Garcia M."/>
            <person name="Morin E."/>
            <person name="Andreopoulos B."/>
            <person name="Barry K.W."/>
            <person name="Bonito G."/>
            <person name="Buee M."/>
            <person name="Carver A."/>
            <person name="Chen C."/>
            <person name="Cichocki N."/>
            <person name="Clum A."/>
            <person name="Culley D."/>
            <person name="Crous P.W."/>
            <person name="Fauchery L."/>
            <person name="Girlanda M."/>
            <person name="Hayes R.D."/>
            <person name="Keri Z."/>
            <person name="LaButti K."/>
            <person name="Lipzen A."/>
            <person name="Lombard V."/>
            <person name="Magnuson J."/>
            <person name="Maillard F."/>
            <person name="Murat C."/>
            <person name="Nolan M."/>
            <person name="Ohm R.A."/>
            <person name="Pangilinan J."/>
            <person name="Pereira M.F."/>
            <person name="Perotto S."/>
            <person name="Peter M."/>
            <person name="Pfister S."/>
            <person name="Riley R."/>
            <person name="Sitrit Y."/>
            <person name="Stielow J.B."/>
            <person name="Szollosi G."/>
            <person name="Zifcakova L."/>
            <person name="Stursova M."/>
            <person name="Spatafora J.W."/>
            <person name="Tedersoo L."/>
            <person name="Vaario L.M."/>
            <person name="Yamada A."/>
            <person name="Yan M."/>
            <person name="Wang P."/>
            <person name="Xu J."/>
            <person name="Bruns T."/>
            <person name="Baldrian P."/>
            <person name="Vilgalys R."/>
            <person name="Dunand C."/>
            <person name="Henrissat B."/>
            <person name="Grigoriev I.V."/>
            <person name="Hibbett D."/>
            <person name="Nagy L.G."/>
            <person name="Martin F.M."/>
        </authorList>
    </citation>
    <scope>NUCLEOTIDE SEQUENCE</scope>
    <source>
        <strain evidence="1">P2</strain>
    </source>
</reference>
<evidence type="ECO:0000313" key="1">
    <source>
        <dbReference type="EMBL" id="KAF9644955.1"/>
    </source>
</evidence>
<reference evidence="1" key="1">
    <citation type="submission" date="2019-10" db="EMBL/GenBank/DDBJ databases">
        <authorList>
            <consortium name="DOE Joint Genome Institute"/>
            <person name="Kuo A."/>
            <person name="Miyauchi S."/>
            <person name="Kiss E."/>
            <person name="Drula E."/>
            <person name="Kohler A."/>
            <person name="Sanchez-Garcia M."/>
            <person name="Andreopoulos B."/>
            <person name="Barry K.W."/>
            <person name="Bonito G."/>
            <person name="Buee M."/>
            <person name="Carver A."/>
            <person name="Chen C."/>
            <person name="Cichocki N."/>
            <person name="Clum A."/>
            <person name="Culley D."/>
            <person name="Crous P.W."/>
            <person name="Fauchery L."/>
            <person name="Girlanda M."/>
            <person name="Hayes R."/>
            <person name="Keri Z."/>
            <person name="Labutti K."/>
            <person name="Lipzen A."/>
            <person name="Lombard V."/>
            <person name="Magnuson J."/>
            <person name="Maillard F."/>
            <person name="Morin E."/>
            <person name="Murat C."/>
            <person name="Nolan M."/>
            <person name="Ohm R."/>
            <person name="Pangilinan J."/>
            <person name="Pereira M."/>
            <person name="Perotto S."/>
            <person name="Peter M."/>
            <person name="Riley R."/>
            <person name="Sitrit Y."/>
            <person name="Stielow B."/>
            <person name="Szollosi G."/>
            <person name="Zifcakova L."/>
            <person name="Stursova M."/>
            <person name="Spatafora J.W."/>
            <person name="Tedersoo L."/>
            <person name="Vaario L.-M."/>
            <person name="Yamada A."/>
            <person name="Yan M."/>
            <person name="Wang P."/>
            <person name="Xu J."/>
            <person name="Bruns T."/>
            <person name="Baldrian P."/>
            <person name="Vilgalys R."/>
            <person name="Henrissat B."/>
            <person name="Grigoriev I.V."/>
            <person name="Hibbett D."/>
            <person name="Nagy L.G."/>
            <person name="Martin F.M."/>
        </authorList>
    </citation>
    <scope>NUCLEOTIDE SEQUENCE</scope>
    <source>
        <strain evidence="1">P2</strain>
    </source>
</reference>
<comment type="caution">
    <text evidence="1">The sequence shown here is derived from an EMBL/GenBank/DDBJ whole genome shotgun (WGS) entry which is preliminary data.</text>
</comment>
<gene>
    <name evidence="1" type="ORF">BDM02DRAFT_3190136</name>
</gene>
<evidence type="ECO:0000313" key="2">
    <source>
        <dbReference type="Proteomes" id="UP000886501"/>
    </source>
</evidence>